<accession>A0A8T0ELB2</accession>
<gene>
    <name evidence="6" type="ORF">HNY73_016858</name>
</gene>
<feature type="compositionally biased region" description="Low complexity" evidence="4">
    <location>
        <begin position="259"/>
        <end position="270"/>
    </location>
</feature>
<keyword evidence="2" id="KW-0862">Zinc</keyword>
<protein>
    <submittedName>
        <fullName evidence="6">E3 ubiquitin-protein ligase RNF220 like protein</fullName>
    </submittedName>
</protein>
<feature type="compositionally biased region" description="Basic and acidic residues" evidence="4">
    <location>
        <begin position="271"/>
        <end position="281"/>
    </location>
</feature>
<dbReference type="Pfam" id="PF15926">
    <property type="entry name" value="RNF220"/>
    <property type="match status" value="1"/>
</dbReference>
<dbReference type="PANTHER" id="PTHR13459">
    <property type="entry name" value="E3 UBIQUITIN-PROTEIN LIGASE RNF220 ISOFORM X1"/>
    <property type="match status" value="1"/>
</dbReference>
<feature type="compositionally biased region" description="Basic residues" evidence="4">
    <location>
        <begin position="77"/>
        <end position="89"/>
    </location>
</feature>
<dbReference type="SUPFAM" id="SSF57850">
    <property type="entry name" value="RING/U-box"/>
    <property type="match status" value="1"/>
</dbReference>
<reference evidence="6" key="1">
    <citation type="journal article" date="2020" name="bioRxiv">
        <title>Chromosome-level reference genome of the European wasp spider Argiope bruennichi: a resource for studies on range expansion and evolutionary adaptation.</title>
        <authorList>
            <person name="Sheffer M.M."/>
            <person name="Hoppe A."/>
            <person name="Krehenwinkel H."/>
            <person name="Uhl G."/>
            <person name="Kuss A.W."/>
            <person name="Jensen L."/>
            <person name="Jensen C."/>
            <person name="Gillespie R.G."/>
            <person name="Hoff K.J."/>
            <person name="Prost S."/>
        </authorList>
    </citation>
    <scope>NUCLEOTIDE SEQUENCE</scope>
</reference>
<comment type="caution">
    <text evidence="6">The sequence shown here is derived from an EMBL/GenBank/DDBJ whole genome shotgun (WGS) entry which is preliminary data.</text>
</comment>
<organism evidence="6 7">
    <name type="scientific">Argiope bruennichi</name>
    <name type="common">Wasp spider</name>
    <name type="synonym">Aranea bruennichi</name>
    <dbReference type="NCBI Taxonomy" id="94029"/>
    <lineage>
        <taxon>Eukaryota</taxon>
        <taxon>Metazoa</taxon>
        <taxon>Ecdysozoa</taxon>
        <taxon>Arthropoda</taxon>
        <taxon>Chelicerata</taxon>
        <taxon>Arachnida</taxon>
        <taxon>Araneae</taxon>
        <taxon>Araneomorphae</taxon>
        <taxon>Entelegynae</taxon>
        <taxon>Araneoidea</taxon>
        <taxon>Araneidae</taxon>
        <taxon>Argiope</taxon>
    </lineage>
</organism>
<dbReference type="InterPro" id="IPR052443">
    <property type="entry name" value="E3_ubiq-ligase_RNF220-like"/>
</dbReference>
<evidence type="ECO:0000256" key="4">
    <source>
        <dbReference type="SAM" id="MobiDB-lite"/>
    </source>
</evidence>
<dbReference type="GO" id="GO:0061630">
    <property type="term" value="F:ubiquitin protein ligase activity"/>
    <property type="evidence" value="ECO:0007669"/>
    <property type="project" value="TreeGrafter"/>
</dbReference>
<feature type="region of interest" description="Disordered" evidence="4">
    <location>
        <begin position="1"/>
        <end position="102"/>
    </location>
</feature>
<dbReference type="PROSITE" id="PS50089">
    <property type="entry name" value="ZF_RING_2"/>
    <property type="match status" value="1"/>
</dbReference>
<evidence type="ECO:0000256" key="1">
    <source>
        <dbReference type="ARBA" id="ARBA00022771"/>
    </source>
</evidence>
<evidence type="ECO:0000313" key="6">
    <source>
        <dbReference type="EMBL" id="KAF8774291.1"/>
    </source>
</evidence>
<dbReference type="Gene3D" id="3.30.40.10">
    <property type="entry name" value="Zinc/RING finger domain, C3HC4 (zinc finger)"/>
    <property type="match status" value="1"/>
</dbReference>
<dbReference type="EMBL" id="JABXBU010002227">
    <property type="protein sequence ID" value="KAF8774291.1"/>
    <property type="molecule type" value="Genomic_DNA"/>
</dbReference>
<feature type="compositionally biased region" description="Polar residues" evidence="4">
    <location>
        <begin position="8"/>
        <end position="19"/>
    </location>
</feature>
<dbReference type="InterPro" id="IPR013083">
    <property type="entry name" value="Znf_RING/FYVE/PHD"/>
</dbReference>
<evidence type="ECO:0000256" key="3">
    <source>
        <dbReference type="PROSITE-ProRule" id="PRU00175"/>
    </source>
</evidence>
<dbReference type="InterPro" id="IPR040178">
    <property type="entry name" value="RNF220_RING"/>
</dbReference>
<dbReference type="Proteomes" id="UP000807504">
    <property type="component" value="Unassembled WGS sequence"/>
</dbReference>
<evidence type="ECO:0000259" key="5">
    <source>
        <dbReference type="PROSITE" id="PS50089"/>
    </source>
</evidence>
<reference evidence="6" key="2">
    <citation type="submission" date="2020-06" db="EMBL/GenBank/DDBJ databases">
        <authorList>
            <person name="Sheffer M."/>
        </authorList>
    </citation>
    <scope>NUCLEOTIDE SEQUENCE</scope>
</reference>
<dbReference type="AlphaFoldDB" id="A0A8T0ELB2"/>
<dbReference type="PANTHER" id="PTHR13459:SF1">
    <property type="entry name" value="E3 UBIQUITIN-PROTEIN LIGASE RNF220 ISOFORM X1"/>
    <property type="match status" value="1"/>
</dbReference>
<feature type="region of interest" description="Disordered" evidence="4">
    <location>
        <begin position="247"/>
        <end position="291"/>
    </location>
</feature>
<dbReference type="Pfam" id="PF13923">
    <property type="entry name" value="zf-C3HC4_2"/>
    <property type="match status" value="1"/>
</dbReference>
<keyword evidence="1 3" id="KW-0863">Zinc-finger</keyword>
<evidence type="ECO:0000313" key="7">
    <source>
        <dbReference type="Proteomes" id="UP000807504"/>
    </source>
</evidence>
<dbReference type="InterPro" id="IPR001841">
    <property type="entry name" value="Znf_RING"/>
</dbReference>
<keyword evidence="7" id="KW-1185">Reference proteome</keyword>
<dbReference type="GO" id="GO:0008270">
    <property type="term" value="F:zinc ion binding"/>
    <property type="evidence" value="ECO:0007669"/>
    <property type="project" value="UniProtKB-KW"/>
</dbReference>
<dbReference type="GO" id="GO:0016567">
    <property type="term" value="P:protein ubiquitination"/>
    <property type="evidence" value="ECO:0007669"/>
    <property type="project" value="TreeGrafter"/>
</dbReference>
<dbReference type="InterPro" id="IPR031824">
    <property type="entry name" value="RNF220_mid"/>
</dbReference>
<feature type="domain" description="RING-type" evidence="5">
    <location>
        <begin position="312"/>
        <end position="351"/>
    </location>
</feature>
<feature type="compositionally biased region" description="Basic and acidic residues" evidence="4">
    <location>
        <begin position="20"/>
        <end position="30"/>
    </location>
</feature>
<keyword evidence="1 3" id="KW-0479">Metal-binding</keyword>
<dbReference type="CDD" id="cd16563">
    <property type="entry name" value="RING-HC_RNF220"/>
    <property type="match status" value="1"/>
</dbReference>
<evidence type="ECO:0000256" key="2">
    <source>
        <dbReference type="ARBA" id="ARBA00022833"/>
    </source>
</evidence>
<proteinExistence type="predicted"/>
<name>A0A8T0ELB2_ARGBR</name>
<sequence length="364" mass="41257">MDIPEVQNDASNNSDNTEQCQKDSECDCSRDSTSNSHCQCEEENQSKVPASPGSMESPNDSPDASRFDEIINVDLRRTRRSKGSPKKKPKKDDSLPPGNKTFVQVRSNRLNRLTAKVNEYTENLKNGINCPSCKLWICGTTEELNNHVLVCFQTIESNEHINVEDDEDDNESFEEYEFGDQTRIRAISFVPGGYRSLQGQIAKRSRVDEDEDLDLDVIRDKNEEDKASDQLRKAVLVDPSIQPHVLESRKWTTNDDVSDSQVNSSEVSSASRDDKNDDKQPAEQNDTVSGHIISSLKEKIRDLGDQSKNVKCLICMEPYTKPVVSTTCWHVHCEECWLMTLGVKKLCPQCNMIVFPTDLRKIYL</sequence>